<dbReference type="Gene3D" id="1.25.40.10">
    <property type="entry name" value="Tetratricopeptide repeat domain"/>
    <property type="match status" value="1"/>
</dbReference>
<dbReference type="SUPFAM" id="SSF48452">
    <property type="entry name" value="TPR-like"/>
    <property type="match status" value="1"/>
</dbReference>
<reference evidence="1 2" key="1">
    <citation type="submission" date="2018-06" db="EMBL/GenBank/DDBJ databases">
        <title>Genomic Encyclopedia of Type Strains, Phase IV (KMG-IV): sequencing the most valuable type-strain genomes for metagenomic binning, comparative biology and taxonomic classification.</title>
        <authorList>
            <person name="Goeker M."/>
        </authorList>
    </citation>
    <scope>NUCLEOTIDE SEQUENCE [LARGE SCALE GENOMIC DNA]</scope>
    <source>
        <strain evidence="1 2">DSM 18048</strain>
    </source>
</reference>
<name>A0A318SHG1_9DEIO</name>
<accession>A0A318SHG1</accession>
<dbReference type="Proteomes" id="UP000248326">
    <property type="component" value="Unassembled WGS sequence"/>
</dbReference>
<protein>
    <submittedName>
        <fullName evidence="1">Tetratricopeptide repeat protein</fullName>
    </submittedName>
</protein>
<dbReference type="OrthoDB" id="2083458at2"/>
<comment type="caution">
    <text evidence="1">The sequence shown here is derived from an EMBL/GenBank/DDBJ whole genome shotgun (WGS) entry which is preliminary data.</text>
</comment>
<organism evidence="1 2">
    <name type="scientific">Deinococcus yavapaiensis KR-236</name>
    <dbReference type="NCBI Taxonomy" id="694435"/>
    <lineage>
        <taxon>Bacteria</taxon>
        <taxon>Thermotogati</taxon>
        <taxon>Deinococcota</taxon>
        <taxon>Deinococci</taxon>
        <taxon>Deinococcales</taxon>
        <taxon>Deinococcaceae</taxon>
        <taxon>Deinococcus</taxon>
    </lineage>
</organism>
<dbReference type="RefSeq" id="WP_110887154.1">
    <property type="nucleotide sequence ID" value="NZ_QJSX01000009.1"/>
</dbReference>
<keyword evidence="2" id="KW-1185">Reference proteome</keyword>
<dbReference type="Pfam" id="PF13424">
    <property type="entry name" value="TPR_12"/>
    <property type="match status" value="1"/>
</dbReference>
<proteinExistence type="predicted"/>
<evidence type="ECO:0000313" key="2">
    <source>
        <dbReference type="Proteomes" id="UP000248326"/>
    </source>
</evidence>
<sequence>MLLGDVWSAIDEGRYEDAEALLKRDDELSRAPAGQMALGYIFAFRGHFDEARHVYASLRETAREHPERMREYIAVHQLGVVERMAGRLDAALALFEEEYGLIDPDADHALAVNAYELGQVALLMGRLDDAERELTRCLTLARSGDDPVALGCAWRGLGDLAVIREDYGGASGAYAHAKEAFREADDHRALRELEERERALP</sequence>
<dbReference type="InterPro" id="IPR011990">
    <property type="entry name" value="TPR-like_helical_dom_sf"/>
</dbReference>
<evidence type="ECO:0000313" key="1">
    <source>
        <dbReference type="EMBL" id="PYE53368.1"/>
    </source>
</evidence>
<dbReference type="AlphaFoldDB" id="A0A318SHG1"/>
<dbReference type="EMBL" id="QJSX01000009">
    <property type="protein sequence ID" value="PYE53368.1"/>
    <property type="molecule type" value="Genomic_DNA"/>
</dbReference>
<gene>
    <name evidence="1" type="ORF">DES52_109145</name>
</gene>